<dbReference type="PRINTS" id="PR00463">
    <property type="entry name" value="EP450I"/>
</dbReference>
<accession>A0A6A0ADJ5</accession>
<dbReference type="InterPro" id="IPR036396">
    <property type="entry name" value="Cyt_P450_sf"/>
</dbReference>
<evidence type="ECO:0000313" key="2">
    <source>
        <dbReference type="EMBL" id="GFH30403.1"/>
    </source>
</evidence>
<dbReference type="InterPro" id="IPR050196">
    <property type="entry name" value="Cytochrome_P450_Monoox"/>
</dbReference>
<dbReference type="Pfam" id="PF00067">
    <property type="entry name" value="p450"/>
    <property type="match status" value="1"/>
</dbReference>
<dbReference type="GO" id="GO:0005506">
    <property type="term" value="F:iron ion binding"/>
    <property type="evidence" value="ECO:0007669"/>
    <property type="project" value="InterPro"/>
</dbReference>
<dbReference type="InterPro" id="IPR001128">
    <property type="entry name" value="Cyt_P450"/>
</dbReference>
<evidence type="ECO:0000313" key="3">
    <source>
        <dbReference type="Proteomes" id="UP000485058"/>
    </source>
</evidence>
<feature type="non-terminal residue" evidence="2">
    <location>
        <position position="225"/>
    </location>
</feature>
<comment type="caution">
    <text evidence="2">The sequence shown here is derived from an EMBL/GenBank/DDBJ whole genome shotgun (WGS) entry which is preliminary data.</text>
</comment>
<comment type="similarity">
    <text evidence="1">Belongs to the cytochrome P450 family.</text>
</comment>
<dbReference type="GO" id="GO:0016705">
    <property type="term" value="F:oxidoreductase activity, acting on paired donors, with incorporation or reduction of molecular oxygen"/>
    <property type="evidence" value="ECO:0007669"/>
    <property type="project" value="InterPro"/>
</dbReference>
<organism evidence="2 3">
    <name type="scientific">Haematococcus lacustris</name>
    <name type="common">Green alga</name>
    <name type="synonym">Haematococcus pluvialis</name>
    <dbReference type="NCBI Taxonomy" id="44745"/>
    <lineage>
        <taxon>Eukaryota</taxon>
        <taxon>Viridiplantae</taxon>
        <taxon>Chlorophyta</taxon>
        <taxon>core chlorophytes</taxon>
        <taxon>Chlorophyceae</taxon>
        <taxon>CS clade</taxon>
        <taxon>Chlamydomonadales</taxon>
        <taxon>Haematococcaceae</taxon>
        <taxon>Haematococcus</taxon>
    </lineage>
</organism>
<dbReference type="PANTHER" id="PTHR24291:SF171">
    <property type="entry name" value="PROTEIN LUTEIN DEFICIENT 5, CHLOROPLASTIC"/>
    <property type="match status" value="1"/>
</dbReference>
<reference evidence="2 3" key="1">
    <citation type="submission" date="2020-02" db="EMBL/GenBank/DDBJ databases">
        <title>Draft genome sequence of Haematococcus lacustris strain NIES-144.</title>
        <authorList>
            <person name="Morimoto D."/>
            <person name="Nakagawa S."/>
            <person name="Yoshida T."/>
            <person name="Sawayama S."/>
        </authorList>
    </citation>
    <scope>NUCLEOTIDE SEQUENCE [LARGE SCALE GENOMIC DNA]</scope>
    <source>
        <strain evidence="2 3">NIES-144</strain>
    </source>
</reference>
<dbReference type="Proteomes" id="UP000485058">
    <property type="component" value="Unassembled WGS sequence"/>
</dbReference>
<dbReference type="AlphaFoldDB" id="A0A6A0ADJ5"/>
<evidence type="ECO:0000256" key="1">
    <source>
        <dbReference type="ARBA" id="ARBA00010617"/>
    </source>
</evidence>
<sequence length="225" mass="25334">MSLAQLGRSWRAEAAQRMPEARGDLRELVGQPVFVPLYKLFTVYGKIFRLSFGPKSFVIISDPAYARQILLTNADKYSKGLLSEILEFVMGTGLIPADGEVWRMRRRAIVPALHKKYVANMIVPRQRRCVEALKVVNDTLDGLIAKCKVLVEEEDAEFVEEFLSEADPSILHFLIASGDQISSKQLRDDLMTMLVAGHETTAAVLTWTLYLLSQHPDKTALLQQE</sequence>
<keyword evidence="3" id="KW-1185">Reference proteome</keyword>
<dbReference type="PANTHER" id="PTHR24291">
    <property type="entry name" value="CYTOCHROME P450 FAMILY 4"/>
    <property type="match status" value="1"/>
</dbReference>
<proteinExistence type="inferred from homology"/>
<dbReference type="Gene3D" id="1.10.630.10">
    <property type="entry name" value="Cytochrome P450"/>
    <property type="match status" value="2"/>
</dbReference>
<dbReference type="SUPFAM" id="SSF48264">
    <property type="entry name" value="Cytochrome P450"/>
    <property type="match status" value="1"/>
</dbReference>
<dbReference type="InterPro" id="IPR002401">
    <property type="entry name" value="Cyt_P450_E_grp-I"/>
</dbReference>
<dbReference type="GO" id="GO:0016123">
    <property type="term" value="P:xanthophyll biosynthetic process"/>
    <property type="evidence" value="ECO:0007669"/>
    <property type="project" value="TreeGrafter"/>
</dbReference>
<dbReference type="GO" id="GO:0020037">
    <property type="term" value="F:heme binding"/>
    <property type="evidence" value="ECO:0007669"/>
    <property type="project" value="InterPro"/>
</dbReference>
<dbReference type="GO" id="GO:0009507">
    <property type="term" value="C:chloroplast"/>
    <property type="evidence" value="ECO:0007669"/>
    <property type="project" value="TreeGrafter"/>
</dbReference>
<name>A0A6A0ADJ5_HAELA</name>
<dbReference type="EMBL" id="BLLF01004881">
    <property type="protein sequence ID" value="GFH30403.1"/>
    <property type="molecule type" value="Genomic_DNA"/>
</dbReference>
<gene>
    <name evidence="2" type="ORF">HaLaN_29254</name>
</gene>
<dbReference type="GO" id="GO:0010291">
    <property type="term" value="F:beta-carotene 3-hydroxylase activity"/>
    <property type="evidence" value="ECO:0007669"/>
    <property type="project" value="TreeGrafter"/>
</dbReference>
<protein>
    <submittedName>
        <fullName evidence="2">Protein LUTEIN DEFICIENT 5, chloroplastic</fullName>
    </submittedName>
</protein>